<dbReference type="OrthoDB" id="10059680at2759"/>
<name>A0A815G810_9BILA</name>
<evidence type="ECO:0000313" key="1">
    <source>
        <dbReference type="EMBL" id="CAF1335843.1"/>
    </source>
</evidence>
<proteinExistence type="predicted"/>
<dbReference type="Proteomes" id="UP000663882">
    <property type="component" value="Unassembled WGS sequence"/>
</dbReference>
<dbReference type="AlphaFoldDB" id="A0A815G810"/>
<accession>A0A815G810</accession>
<dbReference type="EMBL" id="CAJNOO010003410">
    <property type="protein sequence ID" value="CAF1335843.1"/>
    <property type="molecule type" value="Genomic_DNA"/>
</dbReference>
<organism evidence="1 2">
    <name type="scientific">Rotaria sordida</name>
    <dbReference type="NCBI Taxonomy" id="392033"/>
    <lineage>
        <taxon>Eukaryota</taxon>
        <taxon>Metazoa</taxon>
        <taxon>Spiralia</taxon>
        <taxon>Gnathifera</taxon>
        <taxon>Rotifera</taxon>
        <taxon>Eurotatoria</taxon>
        <taxon>Bdelloidea</taxon>
        <taxon>Philodinida</taxon>
        <taxon>Philodinidae</taxon>
        <taxon>Rotaria</taxon>
    </lineage>
</organism>
<comment type="caution">
    <text evidence="1">The sequence shown here is derived from an EMBL/GenBank/DDBJ whole genome shotgun (WGS) entry which is preliminary data.</text>
</comment>
<sequence>MEGIKVFDVLIEPITPPALQSSTSQDELVNNDENNILRFPVMMQQIDARLIHWRNRSGKFLGFGLDIWSGKIVNGDGISLATIEDLLKKFTHSTMNSSLPDLLDSTTKTVLSSPVTLSSSMIAVSSIETTTNIHSVFNQDDAIRIFQNKTVVFFGEGPIRSIYCDLCKLLHNSKILNSLEIKKHFNYHPPYVNETILELRKKCPWSDHIDIRRYCSKRSSTILFFIHVGTIVGETCPVNIEWLKKITENMHIDLVVMSSDCREICDRELQRKNEQFNDKLQSFKSKLSMICSSLELAFLQSIMMWLPPHPLRNLNDEQTIRVEKFTNICFFFHESNNK</sequence>
<gene>
    <name evidence="1" type="ORF">RFH988_LOCUS31513</name>
</gene>
<protein>
    <submittedName>
        <fullName evidence="1">Uncharacterized protein</fullName>
    </submittedName>
</protein>
<evidence type="ECO:0000313" key="2">
    <source>
        <dbReference type="Proteomes" id="UP000663882"/>
    </source>
</evidence>
<reference evidence="1" key="1">
    <citation type="submission" date="2021-02" db="EMBL/GenBank/DDBJ databases">
        <authorList>
            <person name="Nowell W R."/>
        </authorList>
    </citation>
    <scope>NUCLEOTIDE SEQUENCE</scope>
</reference>